<dbReference type="PANTHER" id="PTHR47209:SF1">
    <property type="entry name" value="OS06G0639500 PROTEIN"/>
    <property type="match status" value="1"/>
</dbReference>
<keyword evidence="2" id="KW-1185">Reference proteome</keyword>
<name>A0ABU6RFF5_9FABA</name>
<gene>
    <name evidence="1" type="ORF">PIB30_042975</name>
</gene>
<dbReference type="InterPro" id="IPR053293">
    <property type="entry name" value="OCM_Kinase"/>
</dbReference>
<dbReference type="PANTHER" id="PTHR47209">
    <property type="entry name" value="OS06G0639500 PROTEIN"/>
    <property type="match status" value="1"/>
</dbReference>
<reference evidence="1 2" key="1">
    <citation type="journal article" date="2023" name="Plants (Basel)">
        <title>Bridging the Gap: Combining Genomics and Transcriptomics Approaches to Understand Stylosanthes scabra, an Orphan Legume from the Brazilian Caatinga.</title>
        <authorList>
            <person name="Ferreira-Neto J.R.C."/>
            <person name="da Silva M.D."/>
            <person name="Binneck E."/>
            <person name="de Melo N.F."/>
            <person name="da Silva R.H."/>
            <person name="de Melo A.L.T.M."/>
            <person name="Pandolfi V."/>
            <person name="Bustamante F.O."/>
            <person name="Brasileiro-Vidal A.C."/>
            <person name="Benko-Iseppon A.M."/>
        </authorList>
    </citation>
    <scope>NUCLEOTIDE SEQUENCE [LARGE SCALE GENOMIC DNA]</scope>
    <source>
        <tissue evidence="1">Leaves</tissue>
    </source>
</reference>
<evidence type="ECO:0000313" key="1">
    <source>
        <dbReference type="EMBL" id="MED6122769.1"/>
    </source>
</evidence>
<accession>A0ABU6RFF5</accession>
<sequence>MAREVIATLPGASDDYDLLEGDSDIPGTVALCNLVQQHSRVLTICIIMNLYEGSVGDKMARLREGWVLLQDVLRYGINLAQGVLELHSKGTLFSTLNHLMFFSMTMIKQFWEMLSFPTSCLVPRL</sequence>
<organism evidence="1 2">
    <name type="scientific">Stylosanthes scabra</name>
    <dbReference type="NCBI Taxonomy" id="79078"/>
    <lineage>
        <taxon>Eukaryota</taxon>
        <taxon>Viridiplantae</taxon>
        <taxon>Streptophyta</taxon>
        <taxon>Embryophyta</taxon>
        <taxon>Tracheophyta</taxon>
        <taxon>Spermatophyta</taxon>
        <taxon>Magnoliopsida</taxon>
        <taxon>eudicotyledons</taxon>
        <taxon>Gunneridae</taxon>
        <taxon>Pentapetalae</taxon>
        <taxon>rosids</taxon>
        <taxon>fabids</taxon>
        <taxon>Fabales</taxon>
        <taxon>Fabaceae</taxon>
        <taxon>Papilionoideae</taxon>
        <taxon>50 kb inversion clade</taxon>
        <taxon>dalbergioids sensu lato</taxon>
        <taxon>Dalbergieae</taxon>
        <taxon>Pterocarpus clade</taxon>
        <taxon>Stylosanthes</taxon>
    </lineage>
</organism>
<comment type="caution">
    <text evidence="1">The sequence shown here is derived from an EMBL/GenBank/DDBJ whole genome shotgun (WGS) entry which is preliminary data.</text>
</comment>
<evidence type="ECO:0000313" key="2">
    <source>
        <dbReference type="Proteomes" id="UP001341840"/>
    </source>
</evidence>
<proteinExistence type="predicted"/>
<dbReference type="Proteomes" id="UP001341840">
    <property type="component" value="Unassembled WGS sequence"/>
</dbReference>
<protein>
    <submittedName>
        <fullName evidence="1">Uncharacterized protein</fullName>
    </submittedName>
</protein>
<dbReference type="EMBL" id="JASCZI010030456">
    <property type="protein sequence ID" value="MED6122769.1"/>
    <property type="molecule type" value="Genomic_DNA"/>
</dbReference>